<dbReference type="InterPro" id="IPR011006">
    <property type="entry name" value="CheY-like_superfamily"/>
</dbReference>
<dbReference type="SMART" id="SM01012">
    <property type="entry name" value="ANTAR"/>
    <property type="match status" value="1"/>
</dbReference>
<dbReference type="Proteomes" id="UP000006238">
    <property type="component" value="Unassembled WGS sequence"/>
</dbReference>
<feature type="domain" description="ANTAR" evidence="1">
    <location>
        <begin position="116"/>
        <end position="177"/>
    </location>
</feature>
<proteinExistence type="predicted"/>
<dbReference type="SUPFAM" id="SSF52172">
    <property type="entry name" value="CheY-like"/>
    <property type="match status" value="1"/>
</dbReference>
<evidence type="ECO:0000313" key="2">
    <source>
        <dbReference type="EMBL" id="EFF68778.1"/>
    </source>
</evidence>
<dbReference type="GO" id="GO:0003723">
    <property type="term" value="F:RNA binding"/>
    <property type="evidence" value="ECO:0007669"/>
    <property type="project" value="InterPro"/>
</dbReference>
<dbReference type="EMBL" id="ABWN01000026">
    <property type="protein sequence ID" value="EFF68778.1"/>
    <property type="molecule type" value="Genomic_DNA"/>
</dbReference>
<dbReference type="InterPro" id="IPR005561">
    <property type="entry name" value="ANTAR"/>
</dbReference>
<dbReference type="AlphaFoldDB" id="D4RZ77"/>
<dbReference type="STRING" id="45851.BHV86_03530"/>
<accession>D4RZ77</accession>
<sequence>MENVVVVFPKLDDGNKIKAVLVKNGINVDYVCTSGAQALEYVNKLNEGIVVCSYRFTDMYYTQLKEDLPDGFEMLLVASKGHWLDGEDTHIIKIGTPLKIFDLLNTVHMMFEAQTRRRKKDRVVPKFRTEEDRKVIKEAKSVLMDRNNMSESEAHAYLQKCSMDSGNSLVETAGMVICLYRC</sequence>
<dbReference type="PROSITE" id="PS50921">
    <property type="entry name" value="ANTAR"/>
    <property type="match status" value="1"/>
</dbReference>
<dbReference type="Gene3D" id="1.10.10.10">
    <property type="entry name" value="Winged helix-like DNA-binding domain superfamily/Winged helix DNA-binding domain"/>
    <property type="match status" value="1"/>
</dbReference>
<name>D4RZ77_9FIRM</name>
<dbReference type="eggNOG" id="COG3707">
    <property type="taxonomic scope" value="Bacteria"/>
</dbReference>
<keyword evidence="3" id="KW-1185">Reference proteome</keyword>
<dbReference type="HOGENOM" id="CLU_000445_65_3_9"/>
<comment type="caution">
    <text evidence="2">The sequence shown here is derived from an EMBL/GenBank/DDBJ whole genome shotgun (WGS) entry which is preliminary data.</text>
</comment>
<dbReference type="RefSeq" id="WP_005602491.1">
    <property type="nucleotide sequence ID" value="NZ_GG663522.1"/>
</dbReference>
<evidence type="ECO:0000313" key="3">
    <source>
        <dbReference type="Proteomes" id="UP000006238"/>
    </source>
</evidence>
<dbReference type="InterPro" id="IPR036388">
    <property type="entry name" value="WH-like_DNA-bd_sf"/>
</dbReference>
<dbReference type="Pfam" id="PF03861">
    <property type="entry name" value="ANTAR"/>
    <property type="match status" value="1"/>
</dbReference>
<protein>
    <submittedName>
        <fullName evidence="2">ANTAR domain protein</fullName>
    </submittedName>
</protein>
<evidence type="ECO:0000259" key="1">
    <source>
        <dbReference type="PROSITE" id="PS50921"/>
    </source>
</evidence>
<dbReference type="GeneID" id="98919008"/>
<organism evidence="2 3">
    <name type="scientific">Eshraghiella crossota DSM 2876</name>
    <dbReference type="NCBI Taxonomy" id="511680"/>
    <lineage>
        <taxon>Bacteria</taxon>
        <taxon>Bacillati</taxon>
        <taxon>Bacillota</taxon>
        <taxon>Clostridia</taxon>
        <taxon>Lachnospirales</taxon>
        <taxon>Lachnospiraceae</taxon>
        <taxon>Eshraghiella</taxon>
    </lineage>
</organism>
<reference evidence="2 3" key="1">
    <citation type="submission" date="2010-02" db="EMBL/GenBank/DDBJ databases">
        <authorList>
            <person name="Weinstock G."/>
            <person name="Sodergren E."/>
            <person name="Clifton S."/>
            <person name="Fulton L."/>
            <person name="Fulton B."/>
            <person name="Courtney L."/>
            <person name="Fronick C."/>
            <person name="Harrison M."/>
            <person name="Strong C."/>
            <person name="Farmer C."/>
            <person name="Delahaunty K."/>
            <person name="Markovic C."/>
            <person name="Hall O."/>
            <person name="Minx P."/>
            <person name="Tomlinson C."/>
            <person name="Mitreva M."/>
            <person name="Nelson J."/>
            <person name="Hou S."/>
            <person name="Wollam A."/>
            <person name="Pepin K.H."/>
            <person name="Johnson M."/>
            <person name="Bhonagiri V."/>
            <person name="Zhang X."/>
            <person name="Suruliraj S."/>
            <person name="Warren W."/>
            <person name="Chinwalla A."/>
            <person name="Mardis E.R."/>
            <person name="Wilson R.K."/>
        </authorList>
    </citation>
    <scope>NUCLEOTIDE SEQUENCE [LARGE SCALE GENOMIC DNA]</scope>
    <source>
        <strain evidence="2 3">DSM 2876</strain>
    </source>
</reference>
<gene>
    <name evidence="2" type="ORF">BUTYVIB_01142</name>
</gene>